<dbReference type="SUPFAM" id="SSF53790">
    <property type="entry name" value="Tetrapyrrole methylase"/>
    <property type="match status" value="1"/>
</dbReference>
<evidence type="ECO:0000313" key="10">
    <source>
        <dbReference type="Proteomes" id="UP001237448"/>
    </source>
</evidence>
<dbReference type="RefSeq" id="WP_307426414.1">
    <property type="nucleotide sequence ID" value="NZ_JAUSVK010000001.1"/>
</dbReference>
<evidence type="ECO:0000256" key="1">
    <source>
        <dbReference type="ARBA" id="ARBA00022490"/>
    </source>
</evidence>
<evidence type="ECO:0000256" key="2">
    <source>
        <dbReference type="ARBA" id="ARBA00022552"/>
    </source>
</evidence>
<gene>
    <name evidence="6" type="primary">rsmI</name>
    <name evidence="9" type="ORF">J3R73_002270</name>
</gene>
<dbReference type="CDD" id="cd11648">
    <property type="entry name" value="RsmI"/>
    <property type="match status" value="1"/>
</dbReference>
<dbReference type="InterPro" id="IPR008189">
    <property type="entry name" value="rRNA_ssu_MeTfrase_I"/>
</dbReference>
<evidence type="ECO:0000313" key="9">
    <source>
        <dbReference type="EMBL" id="MDQ0392478.1"/>
    </source>
</evidence>
<comment type="function">
    <text evidence="6">Catalyzes the 2'-O-methylation of the ribose of cytidine 1402 (C1402) in 16S rRNA.</text>
</comment>
<dbReference type="InterPro" id="IPR000878">
    <property type="entry name" value="4pyrrol_Mease"/>
</dbReference>
<dbReference type="PANTHER" id="PTHR46111">
    <property type="entry name" value="RIBOSOMAL RNA SMALL SUBUNIT METHYLTRANSFERASE I"/>
    <property type="match status" value="1"/>
</dbReference>
<comment type="similarity">
    <text evidence="6">Belongs to the methyltransferase superfamily. RsmI family.</text>
</comment>
<evidence type="ECO:0000256" key="6">
    <source>
        <dbReference type="HAMAP-Rule" id="MF_01877"/>
    </source>
</evidence>
<dbReference type="GO" id="GO:0008168">
    <property type="term" value="F:methyltransferase activity"/>
    <property type="evidence" value="ECO:0007669"/>
    <property type="project" value="UniProtKB-KW"/>
</dbReference>
<protein>
    <recommendedName>
        <fullName evidence="6">Ribosomal RNA small subunit methyltransferase I</fullName>
        <ecNumber evidence="6">2.1.1.198</ecNumber>
    </recommendedName>
    <alternativeName>
        <fullName evidence="6">16S rRNA 2'-O-ribose C1402 methyltransferase</fullName>
    </alternativeName>
    <alternativeName>
        <fullName evidence="6">rRNA (cytidine-2'-O-)-methyltransferase RsmI</fullName>
    </alternativeName>
</protein>
<dbReference type="HAMAP" id="MF_01877">
    <property type="entry name" value="16SrRNA_methyltr_I"/>
    <property type="match status" value="1"/>
</dbReference>
<organism evidence="9 10">
    <name type="scientific">Labrys monachus</name>
    <dbReference type="NCBI Taxonomy" id="217067"/>
    <lineage>
        <taxon>Bacteria</taxon>
        <taxon>Pseudomonadati</taxon>
        <taxon>Pseudomonadota</taxon>
        <taxon>Alphaproteobacteria</taxon>
        <taxon>Hyphomicrobiales</taxon>
        <taxon>Xanthobacteraceae</taxon>
        <taxon>Labrys</taxon>
    </lineage>
</organism>
<feature type="domain" description="RsmI HTH" evidence="8">
    <location>
        <begin position="256"/>
        <end position="299"/>
    </location>
</feature>
<name>A0ABU0FEC5_9HYPH</name>
<sequence length="308" mass="32612">MRPDFSPSSDSAERTYILHGQRLTPPSLIPGLHVVATPIGNLGDVTLRALATLAAADLIVCEDTRVTARLTNHYGIGATLLAYNDHNAPRMRPQILNRLNSGQAVALVSDAGTPMVSDPGFKLVREAIEAGVAVFSAPGPSAALAALTLAGLPTDRFFFEGFLPARDGARVNRLAELKTIPATLIFYESGPRLADSLAAMATALGDRSATVARELTKAFETVYRGTLVSLATDFALADEPRGEIVVIVGPPVEERASEHDMEASLAVALDSLSVKDAATTVSARLGLPRRDVYARAVEMAAERRSRAS</sequence>
<dbReference type="InterPro" id="IPR035996">
    <property type="entry name" value="4pyrrol_Methylase_sf"/>
</dbReference>
<evidence type="ECO:0000259" key="8">
    <source>
        <dbReference type="Pfam" id="PF23016"/>
    </source>
</evidence>
<dbReference type="NCBIfam" id="TIGR00096">
    <property type="entry name" value="16S rRNA (cytidine(1402)-2'-O)-methyltransferase"/>
    <property type="match status" value="1"/>
</dbReference>
<evidence type="ECO:0000256" key="5">
    <source>
        <dbReference type="ARBA" id="ARBA00022691"/>
    </source>
</evidence>
<proteinExistence type="inferred from homology"/>
<dbReference type="InterPro" id="IPR053910">
    <property type="entry name" value="RsmI_HTH"/>
</dbReference>
<comment type="caution">
    <text evidence="9">The sequence shown here is derived from an EMBL/GenBank/DDBJ whole genome shotgun (WGS) entry which is preliminary data.</text>
</comment>
<dbReference type="PROSITE" id="PS01296">
    <property type="entry name" value="RSMI"/>
    <property type="match status" value="1"/>
</dbReference>
<comment type="subcellular location">
    <subcellularLocation>
        <location evidence="6">Cytoplasm</location>
    </subcellularLocation>
</comment>
<dbReference type="InterPro" id="IPR018063">
    <property type="entry name" value="SAM_MeTrfase_RsmI_CS"/>
</dbReference>
<reference evidence="9 10" key="1">
    <citation type="submission" date="2023-07" db="EMBL/GenBank/DDBJ databases">
        <title>Genomic Encyclopedia of Type Strains, Phase IV (KMG-IV): sequencing the most valuable type-strain genomes for metagenomic binning, comparative biology and taxonomic classification.</title>
        <authorList>
            <person name="Goeker M."/>
        </authorList>
    </citation>
    <scope>NUCLEOTIDE SEQUENCE [LARGE SCALE GENOMIC DNA]</scope>
    <source>
        <strain evidence="9 10">DSM 5896</strain>
    </source>
</reference>
<keyword evidence="3 6" id="KW-0489">Methyltransferase</keyword>
<keyword evidence="5 6" id="KW-0949">S-adenosyl-L-methionine</keyword>
<dbReference type="Proteomes" id="UP001237448">
    <property type="component" value="Unassembled WGS sequence"/>
</dbReference>
<comment type="catalytic activity">
    <reaction evidence="6">
        <text>cytidine(1402) in 16S rRNA + S-adenosyl-L-methionine = 2'-O-methylcytidine(1402) in 16S rRNA + S-adenosyl-L-homocysteine + H(+)</text>
        <dbReference type="Rhea" id="RHEA:42924"/>
        <dbReference type="Rhea" id="RHEA-COMP:10285"/>
        <dbReference type="Rhea" id="RHEA-COMP:10286"/>
        <dbReference type="ChEBI" id="CHEBI:15378"/>
        <dbReference type="ChEBI" id="CHEBI:57856"/>
        <dbReference type="ChEBI" id="CHEBI:59789"/>
        <dbReference type="ChEBI" id="CHEBI:74495"/>
        <dbReference type="ChEBI" id="CHEBI:82748"/>
        <dbReference type="EC" id="2.1.1.198"/>
    </reaction>
</comment>
<dbReference type="PANTHER" id="PTHR46111:SF1">
    <property type="entry name" value="RIBOSOMAL RNA SMALL SUBUNIT METHYLTRANSFERASE I"/>
    <property type="match status" value="1"/>
</dbReference>
<evidence type="ECO:0000256" key="4">
    <source>
        <dbReference type="ARBA" id="ARBA00022679"/>
    </source>
</evidence>
<keyword evidence="1 6" id="KW-0963">Cytoplasm</keyword>
<dbReference type="InterPro" id="IPR014777">
    <property type="entry name" value="4pyrrole_Mease_sub1"/>
</dbReference>
<dbReference type="EC" id="2.1.1.198" evidence="6"/>
<dbReference type="EMBL" id="JAUSVK010000001">
    <property type="protein sequence ID" value="MDQ0392478.1"/>
    <property type="molecule type" value="Genomic_DNA"/>
</dbReference>
<dbReference type="InterPro" id="IPR014776">
    <property type="entry name" value="4pyrrole_Mease_sub2"/>
</dbReference>
<dbReference type="PIRSF" id="PIRSF005917">
    <property type="entry name" value="MTase_YraL"/>
    <property type="match status" value="1"/>
</dbReference>
<feature type="domain" description="Tetrapyrrole methylase" evidence="7">
    <location>
        <begin position="32"/>
        <end position="230"/>
    </location>
</feature>
<keyword evidence="2 6" id="KW-0698">rRNA processing</keyword>
<dbReference type="Gene3D" id="3.40.1010.10">
    <property type="entry name" value="Cobalt-precorrin-4 Transmethylase, Domain 1"/>
    <property type="match status" value="1"/>
</dbReference>
<evidence type="ECO:0000256" key="3">
    <source>
        <dbReference type="ARBA" id="ARBA00022603"/>
    </source>
</evidence>
<keyword evidence="10" id="KW-1185">Reference proteome</keyword>
<dbReference type="Pfam" id="PF00590">
    <property type="entry name" value="TP_methylase"/>
    <property type="match status" value="1"/>
</dbReference>
<keyword evidence="4 6" id="KW-0808">Transferase</keyword>
<accession>A0ABU0FEC5</accession>
<dbReference type="Gene3D" id="3.30.950.10">
    <property type="entry name" value="Methyltransferase, Cobalt-precorrin-4 Transmethylase, Domain 2"/>
    <property type="match status" value="1"/>
</dbReference>
<evidence type="ECO:0000259" key="7">
    <source>
        <dbReference type="Pfam" id="PF00590"/>
    </source>
</evidence>
<dbReference type="GO" id="GO:0032259">
    <property type="term" value="P:methylation"/>
    <property type="evidence" value="ECO:0007669"/>
    <property type="project" value="UniProtKB-KW"/>
</dbReference>
<dbReference type="Pfam" id="PF23016">
    <property type="entry name" value="RsmI_C"/>
    <property type="match status" value="1"/>
</dbReference>